<gene>
    <name evidence="1" type="ORF">HNQ57_002605</name>
</gene>
<dbReference type="AlphaFoldDB" id="A0A840R764"/>
<dbReference type="EMBL" id="JACHHW010000006">
    <property type="protein sequence ID" value="MBB5188326.1"/>
    <property type="molecule type" value="Genomic_DNA"/>
</dbReference>
<reference evidence="1 2" key="1">
    <citation type="submission" date="2020-08" db="EMBL/GenBank/DDBJ databases">
        <title>Genomic Encyclopedia of Type Strains, Phase IV (KMG-IV): sequencing the most valuable type-strain genomes for metagenomic binning, comparative biology and taxonomic classification.</title>
        <authorList>
            <person name="Goeker M."/>
        </authorList>
    </citation>
    <scope>NUCLEOTIDE SEQUENCE [LARGE SCALE GENOMIC DNA]</scope>
    <source>
        <strain evidence="1 2">DSM 25701</strain>
    </source>
</reference>
<sequence length="106" mass="12303">MPRRATWNPILIYQWANDTLVKSWRLVRLVCKSTMDKWVCQLLGNMAKYERDFPSLRDRIMASDTTLESLAGHTTESQIDIHNGLASQYEGNMNRMKRLVKSIISS</sequence>
<dbReference type="Proteomes" id="UP000536640">
    <property type="component" value="Unassembled WGS sequence"/>
</dbReference>
<keyword evidence="2" id="KW-1185">Reference proteome</keyword>
<evidence type="ECO:0000313" key="1">
    <source>
        <dbReference type="EMBL" id="MBB5188326.1"/>
    </source>
</evidence>
<organism evidence="1 2">
    <name type="scientific">Zhongshania antarctica</name>
    <dbReference type="NCBI Taxonomy" id="641702"/>
    <lineage>
        <taxon>Bacteria</taxon>
        <taxon>Pseudomonadati</taxon>
        <taxon>Pseudomonadota</taxon>
        <taxon>Gammaproteobacteria</taxon>
        <taxon>Cellvibrionales</taxon>
        <taxon>Spongiibacteraceae</taxon>
        <taxon>Zhongshania</taxon>
    </lineage>
</organism>
<evidence type="ECO:0000313" key="2">
    <source>
        <dbReference type="Proteomes" id="UP000536640"/>
    </source>
</evidence>
<name>A0A840R764_9GAMM</name>
<comment type="caution">
    <text evidence="1">The sequence shown here is derived from an EMBL/GenBank/DDBJ whole genome shotgun (WGS) entry which is preliminary data.</text>
</comment>
<proteinExistence type="predicted"/>
<protein>
    <submittedName>
        <fullName evidence="1">Uncharacterized protein</fullName>
    </submittedName>
</protein>
<accession>A0A840R764</accession>